<feature type="domain" description="VTT" evidence="7">
    <location>
        <begin position="68"/>
        <end position="185"/>
    </location>
</feature>
<feature type="transmembrane region" description="Helical" evidence="6">
    <location>
        <begin position="82"/>
        <end position="104"/>
    </location>
</feature>
<feature type="transmembrane region" description="Helical" evidence="6">
    <location>
        <begin position="51"/>
        <end position="76"/>
    </location>
</feature>
<evidence type="ECO:0000256" key="4">
    <source>
        <dbReference type="ARBA" id="ARBA00022989"/>
    </source>
</evidence>
<dbReference type="GO" id="GO:0005886">
    <property type="term" value="C:plasma membrane"/>
    <property type="evidence" value="ECO:0007669"/>
    <property type="project" value="UniProtKB-SubCell"/>
</dbReference>
<evidence type="ECO:0000256" key="3">
    <source>
        <dbReference type="ARBA" id="ARBA00022692"/>
    </source>
</evidence>
<feature type="transmembrane region" description="Helical" evidence="6">
    <location>
        <begin position="20"/>
        <end position="39"/>
    </location>
</feature>
<evidence type="ECO:0000259" key="7">
    <source>
        <dbReference type="Pfam" id="PF09335"/>
    </source>
</evidence>
<dbReference type="InterPro" id="IPR015414">
    <property type="entry name" value="TMEM64"/>
</dbReference>
<keyword evidence="2 6" id="KW-1003">Cell membrane</keyword>
<sequence length="225" mass="24404">MQPEAEADARGGTLDKRISLGLYVLAAVLILVYHEKLLALLRHMEPGAGALIIMFLAAVAISLFPVIPFGLVAGIIGATFGFWIGGWINVAASTVGAALMFLAVRSGISGQGRSYIERVGLLRSFNQLMERNAFTAVLIGRMIPIVPAVAINAYAAMLSIPLRTFMVATVLGKLPVMFLFAYVGEQLLQDWTRIPVVLLLYAVYVAGIYGIHRVVERCQSRRGRT</sequence>
<dbReference type="AlphaFoldDB" id="A0AAJ2JXQ5"/>
<evidence type="ECO:0000256" key="1">
    <source>
        <dbReference type="ARBA" id="ARBA00004651"/>
    </source>
</evidence>
<keyword evidence="4 6" id="KW-1133">Transmembrane helix</keyword>
<comment type="subcellular location">
    <subcellularLocation>
        <location evidence="1 6">Cell membrane</location>
        <topology evidence="1 6">Multi-pass membrane protein</topology>
    </subcellularLocation>
</comment>
<dbReference type="PANTHER" id="PTHR12677:SF59">
    <property type="entry name" value="GOLGI APPARATUS MEMBRANE PROTEIN TVP38-RELATED"/>
    <property type="match status" value="1"/>
</dbReference>
<dbReference type="Pfam" id="PF09335">
    <property type="entry name" value="VTT_dom"/>
    <property type="match status" value="1"/>
</dbReference>
<dbReference type="RefSeq" id="WP_142545341.1">
    <property type="nucleotide sequence ID" value="NZ_JAVYAA010000004.1"/>
</dbReference>
<protein>
    <recommendedName>
        <fullName evidence="6">TVP38/TMEM64 family membrane protein</fullName>
    </recommendedName>
</protein>
<evidence type="ECO:0000313" key="8">
    <source>
        <dbReference type="EMBL" id="MDT8978272.1"/>
    </source>
</evidence>
<dbReference type="Proteomes" id="UP001250538">
    <property type="component" value="Unassembled WGS sequence"/>
</dbReference>
<reference evidence="9" key="1">
    <citation type="submission" date="2023-09" db="EMBL/GenBank/DDBJ databases">
        <title>Paenibacillus sp. chi10 Genome sequencing and assembly.</title>
        <authorList>
            <person name="Kim I."/>
        </authorList>
    </citation>
    <scope>NUCLEOTIDE SEQUENCE [LARGE SCALE GENOMIC DNA]</scope>
    <source>
        <strain evidence="9">chi10</strain>
    </source>
</reference>
<name>A0AAJ2JXQ5_9BACL</name>
<feature type="transmembrane region" description="Helical" evidence="6">
    <location>
        <begin position="160"/>
        <end position="182"/>
    </location>
</feature>
<evidence type="ECO:0000256" key="5">
    <source>
        <dbReference type="ARBA" id="ARBA00023136"/>
    </source>
</evidence>
<keyword evidence="5 6" id="KW-0472">Membrane</keyword>
<keyword evidence="3 6" id="KW-0812">Transmembrane</keyword>
<dbReference type="PANTHER" id="PTHR12677">
    <property type="entry name" value="GOLGI APPARATUS MEMBRANE PROTEIN TVP38-RELATED"/>
    <property type="match status" value="1"/>
</dbReference>
<dbReference type="EMBL" id="JAVYAA010000004">
    <property type="protein sequence ID" value="MDT8978272.1"/>
    <property type="molecule type" value="Genomic_DNA"/>
</dbReference>
<evidence type="ECO:0000256" key="2">
    <source>
        <dbReference type="ARBA" id="ARBA00022475"/>
    </source>
</evidence>
<accession>A0AAJ2JXQ5</accession>
<gene>
    <name evidence="8" type="ORF">RQP50_18760</name>
</gene>
<dbReference type="InterPro" id="IPR032816">
    <property type="entry name" value="VTT_dom"/>
</dbReference>
<proteinExistence type="inferred from homology"/>
<feature type="transmembrane region" description="Helical" evidence="6">
    <location>
        <begin position="133"/>
        <end position="154"/>
    </location>
</feature>
<keyword evidence="9" id="KW-1185">Reference proteome</keyword>
<evidence type="ECO:0000313" key="9">
    <source>
        <dbReference type="Proteomes" id="UP001250538"/>
    </source>
</evidence>
<evidence type="ECO:0000256" key="6">
    <source>
        <dbReference type="RuleBase" id="RU366058"/>
    </source>
</evidence>
<organism evidence="8 9">
    <name type="scientific">Paenibacillus suaedae</name>
    <dbReference type="NCBI Taxonomy" id="3077233"/>
    <lineage>
        <taxon>Bacteria</taxon>
        <taxon>Bacillati</taxon>
        <taxon>Bacillota</taxon>
        <taxon>Bacilli</taxon>
        <taxon>Bacillales</taxon>
        <taxon>Paenibacillaceae</taxon>
        <taxon>Paenibacillus</taxon>
    </lineage>
</organism>
<comment type="similarity">
    <text evidence="6">Belongs to the TVP38/TMEM64 family.</text>
</comment>
<feature type="transmembrane region" description="Helical" evidence="6">
    <location>
        <begin position="194"/>
        <end position="212"/>
    </location>
</feature>
<comment type="caution">
    <text evidence="8">The sequence shown here is derived from an EMBL/GenBank/DDBJ whole genome shotgun (WGS) entry which is preliminary data.</text>
</comment>